<dbReference type="InterPro" id="IPR055170">
    <property type="entry name" value="GFO_IDH_MocA-like_dom"/>
</dbReference>
<protein>
    <submittedName>
        <fullName evidence="3">Predicted dehydrogenase</fullName>
    </submittedName>
</protein>
<dbReference type="EMBL" id="FNHZ01000001">
    <property type="protein sequence ID" value="SDM49830.1"/>
    <property type="molecule type" value="Genomic_DNA"/>
</dbReference>
<dbReference type="Pfam" id="PF01408">
    <property type="entry name" value="GFO_IDH_MocA"/>
    <property type="match status" value="1"/>
</dbReference>
<keyword evidence="4" id="KW-1185">Reference proteome</keyword>
<organism evidence="3 4">
    <name type="scientific">Lachnospira pectinoschiza</name>
    <dbReference type="NCBI Taxonomy" id="28052"/>
    <lineage>
        <taxon>Bacteria</taxon>
        <taxon>Bacillati</taxon>
        <taxon>Bacillota</taxon>
        <taxon>Clostridia</taxon>
        <taxon>Lachnospirales</taxon>
        <taxon>Lachnospiraceae</taxon>
        <taxon>Lachnospira</taxon>
    </lineage>
</organism>
<feature type="domain" description="GFO/IDH/MocA-like oxidoreductase" evidence="2">
    <location>
        <begin position="140"/>
        <end position="248"/>
    </location>
</feature>
<dbReference type="Gene3D" id="3.40.50.720">
    <property type="entry name" value="NAD(P)-binding Rossmann-like Domain"/>
    <property type="match status" value="1"/>
</dbReference>
<dbReference type="SUPFAM" id="SSF51735">
    <property type="entry name" value="NAD(P)-binding Rossmann-fold domains"/>
    <property type="match status" value="1"/>
</dbReference>
<name>A0A1G9TQ65_9FIRM</name>
<dbReference type="PANTHER" id="PTHR43054">
    <property type="match status" value="1"/>
</dbReference>
<accession>A0A1G9TQ65</accession>
<dbReference type="AlphaFoldDB" id="A0A1G9TQ65"/>
<dbReference type="GO" id="GO:0000166">
    <property type="term" value="F:nucleotide binding"/>
    <property type="evidence" value="ECO:0007669"/>
    <property type="project" value="InterPro"/>
</dbReference>
<dbReference type="Gene3D" id="3.30.360.10">
    <property type="entry name" value="Dihydrodipicolinate Reductase, domain 2"/>
    <property type="match status" value="1"/>
</dbReference>
<feature type="domain" description="Gfo/Idh/MocA-like oxidoreductase N-terminal" evidence="1">
    <location>
        <begin position="2"/>
        <end position="116"/>
    </location>
</feature>
<dbReference type="InterPro" id="IPR036291">
    <property type="entry name" value="NAD(P)-bd_dom_sf"/>
</dbReference>
<dbReference type="Pfam" id="PF22725">
    <property type="entry name" value="GFO_IDH_MocA_C3"/>
    <property type="match status" value="1"/>
</dbReference>
<sequence length="330" mass="37011">MKLAIVGNGKIVTECLFALQDVPEVEVVSIWGRPTSLDRTKSLADDYGIMEVYTDYEKMLTETNADTVYIGIINSMHYDYAKLALIAGKNVIMEKPFTATAEQAKDLASIALDHHLFIFEAMTVFHNETYAKAVETLPWLGRIRMVQCNFSQYSSRYQKYKEGYPAPSFTLEAYGGALMDINVYNINFVVGLFGQPEDVLYVANKGFNGIDVSGTLLLVYKDFVAELVACKDSDSESFLMVQGEEGYFKVPDKANTLGGLDIFIGHGENIAKEEFRPKPVHHRMVQEFKDFIKAIEEDDYDKVNKSLSHSISVCDILERAAESAGLRYGD</sequence>
<evidence type="ECO:0000313" key="4">
    <source>
        <dbReference type="Proteomes" id="UP000187651"/>
    </source>
</evidence>
<dbReference type="PANTHER" id="PTHR43054:SF1">
    <property type="entry name" value="SCYLLO-INOSITOL 2-DEHYDROGENASE (NADP(+)) IOLU"/>
    <property type="match status" value="1"/>
</dbReference>
<dbReference type="Proteomes" id="UP000187651">
    <property type="component" value="Unassembled WGS sequence"/>
</dbReference>
<evidence type="ECO:0000259" key="2">
    <source>
        <dbReference type="Pfam" id="PF22725"/>
    </source>
</evidence>
<reference evidence="4" key="1">
    <citation type="submission" date="2016-10" db="EMBL/GenBank/DDBJ databases">
        <authorList>
            <person name="Varghese N."/>
            <person name="Submissions S."/>
        </authorList>
    </citation>
    <scope>NUCLEOTIDE SEQUENCE [LARGE SCALE GENOMIC DNA]</scope>
    <source>
        <strain evidence="4">M83</strain>
    </source>
</reference>
<dbReference type="SUPFAM" id="SSF55347">
    <property type="entry name" value="Glyceraldehyde-3-phosphate dehydrogenase-like, C-terminal domain"/>
    <property type="match status" value="1"/>
</dbReference>
<proteinExistence type="predicted"/>
<evidence type="ECO:0000313" key="3">
    <source>
        <dbReference type="EMBL" id="SDM49830.1"/>
    </source>
</evidence>
<gene>
    <name evidence="3" type="ORF">SAMN05216544_0443</name>
</gene>
<dbReference type="InterPro" id="IPR000683">
    <property type="entry name" value="Gfo/Idh/MocA-like_OxRdtase_N"/>
</dbReference>
<evidence type="ECO:0000259" key="1">
    <source>
        <dbReference type="Pfam" id="PF01408"/>
    </source>
</evidence>
<dbReference type="OrthoDB" id="9783105at2"/>
<dbReference type="RefSeq" id="WP_074520720.1">
    <property type="nucleotide sequence ID" value="NZ_FNHZ01000001.1"/>
</dbReference>